<dbReference type="EnsemblMetazoa" id="AARA014513-RA">
    <property type="protein sequence ID" value="AARA014513-PA"/>
    <property type="gene ID" value="AARA014513"/>
</dbReference>
<keyword evidence="2" id="KW-1185">Reference proteome</keyword>
<proteinExistence type="predicted"/>
<dbReference type="Pfam" id="PF00050">
    <property type="entry name" value="Kazal_1"/>
    <property type="match status" value="1"/>
</dbReference>
<sequence length="81" mass="9252">MEKKLFCSTIVVLLLLQLGAAEDNECTAACPHILDPVCATDGRNFKYFSNRCLLEGHNKCEPNNRFREVDESNCDDDDWQK</sequence>
<reference evidence="1" key="1">
    <citation type="submission" date="2022-08" db="UniProtKB">
        <authorList>
            <consortium name="EnsemblMetazoa"/>
        </authorList>
    </citation>
    <scope>IDENTIFICATION</scope>
    <source>
        <strain evidence="1">Dongola</strain>
    </source>
</reference>
<dbReference type="PROSITE" id="PS51465">
    <property type="entry name" value="KAZAL_2"/>
    <property type="match status" value="1"/>
</dbReference>
<name>A0A182IGB6_ANOAR</name>
<accession>A0A182IGB6</accession>
<dbReference type="SUPFAM" id="SSF100895">
    <property type="entry name" value="Kazal-type serine protease inhibitors"/>
    <property type="match status" value="1"/>
</dbReference>
<dbReference type="CDD" id="cd00104">
    <property type="entry name" value="KAZAL_FS"/>
    <property type="match status" value="1"/>
</dbReference>
<dbReference type="InterPro" id="IPR002350">
    <property type="entry name" value="Kazal_dom"/>
</dbReference>
<dbReference type="EMBL" id="APCN01005159">
    <property type="status" value="NOT_ANNOTATED_CDS"/>
    <property type="molecule type" value="Genomic_DNA"/>
</dbReference>
<dbReference type="InterPro" id="IPR036058">
    <property type="entry name" value="Kazal_dom_sf"/>
</dbReference>
<protein>
    <submittedName>
        <fullName evidence="1">Uncharacterized protein</fullName>
    </submittedName>
</protein>
<dbReference type="Gene3D" id="3.30.60.30">
    <property type="match status" value="1"/>
</dbReference>
<dbReference type="VEuPathDB" id="VectorBase:AARA014513"/>
<organism evidence="1 2">
    <name type="scientific">Anopheles arabiensis</name>
    <name type="common">Mosquito</name>
    <dbReference type="NCBI Taxonomy" id="7173"/>
    <lineage>
        <taxon>Eukaryota</taxon>
        <taxon>Metazoa</taxon>
        <taxon>Ecdysozoa</taxon>
        <taxon>Arthropoda</taxon>
        <taxon>Hexapoda</taxon>
        <taxon>Insecta</taxon>
        <taxon>Pterygota</taxon>
        <taxon>Neoptera</taxon>
        <taxon>Endopterygota</taxon>
        <taxon>Diptera</taxon>
        <taxon>Nematocera</taxon>
        <taxon>Culicoidea</taxon>
        <taxon>Culicidae</taxon>
        <taxon>Anophelinae</taxon>
        <taxon>Anopheles</taxon>
    </lineage>
</organism>
<dbReference type="Proteomes" id="UP000075840">
    <property type="component" value="Unassembled WGS sequence"/>
</dbReference>
<evidence type="ECO:0000313" key="1">
    <source>
        <dbReference type="EnsemblMetazoa" id="AARA014513-PA"/>
    </source>
</evidence>
<evidence type="ECO:0000313" key="2">
    <source>
        <dbReference type="Proteomes" id="UP000075840"/>
    </source>
</evidence>
<dbReference type="AlphaFoldDB" id="A0A182IGB6"/>